<dbReference type="FunFam" id="1.20.1250.20:FF:000078">
    <property type="entry name" value="MFS maltose transporter, putative"/>
    <property type="match status" value="1"/>
</dbReference>
<dbReference type="Proteomes" id="UP000269276">
    <property type="component" value="Unassembled WGS sequence"/>
</dbReference>
<dbReference type="SUPFAM" id="SSF103473">
    <property type="entry name" value="MFS general substrate transporter"/>
    <property type="match status" value="1"/>
</dbReference>
<comment type="similarity">
    <text evidence="2 7">Belongs to the major facilitator superfamily. Sugar transporter (TC 2.A.1.1) family.</text>
</comment>
<feature type="region of interest" description="Disordered" evidence="8">
    <location>
        <begin position="546"/>
        <end position="565"/>
    </location>
</feature>
<evidence type="ECO:0000313" key="12">
    <source>
        <dbReference type="Proteomes" id="UP000269276"/>
    </source>
</evidence>
<dbReference type="InterPro" id="IPR005828">
    <property type="entry name" value="MFS_sugar_transport-like"/>
</dbReference>
<dbReference type="InterPro" id="IPR005829">
    <property type="entry name" value="Sugar_transporter_CS"/>
</dbReference>
<dbReference type="PANTHER" id="PTHR48022">
    <property type="entry name" value="PLASTIDIC GLUCOSE TRANSPORTER 4"/>
    <property type="match status" value="1"/>
</dbReference>
<evidence type="ECO:0000256" key="1">
    <source>
        <dbReference type="ARBA" id="ARBA00004141"/>
    </source>
</evidence>
<evidence type="ECO:0000259" key="10">
    <source>
        <dbReference type="PROSITE" id="PS50850"/>
    </source>
</evidence>
<dbReference type="CDD" id="cd17356">
    <property type="entry name" value="MFS_HXT"/>
    <property type="match status" value="1"/>
</dbReference>
<keyword evidence="5 9" id="KW-1133">Transmembrane helix</keyword>
<keyword evidence="6 9" id="KW-0472">Membrane</keyword>
<dbReference type="InterPro" id="IPR036259">
    <property type="entry name" value="MFS_trans_sf"/>
</dbReference>
<feature type="transmembrane region" description="Helical" evidence="9">
    <location>
        <begin position="166"/>
        <end position="186"/>
    </location>
</feature>
<evidence type="ECO:0000256" key="9">
    <source>
        <dbReference type="SAM" id="Phobius"/>
    </source>
</evidence>
<feature type="transmembrane region" description="Helical" evidence="9">
    <location>
        <begin position="415"/>
        <end position="443"/>
    </location>
</feature>
<feature type="transmembrane region" description="Helical" evidence="9">
    <location>
        <begin position="232"/>
        <end position="251"/>
    </location>
</feature>
<dbReference type="PANTHER" id="PTHR48022:SF6">
    <property type="entry name" value="MSTA PROTEIN-RELATED"/>
    <property type="match status" value="1"/>
</dbReference>
<evidence type="ECO:0000256" key="3">
    <source>
        <dbReference type="ARBA" id="ARBA00022448"/>
    </source>
</evidence>
<evidence type="ECO:0000256" key="5">
    <source>
        <dbReference type="ARBA" id="ARBA00022989"/>
    </source>
</evidence>
<accession>A0A3M7EIY6</accession>
<feature type="transmembrane region" description="Helical" evidence="9">
    <location>
        <begin position="489"/>
        <end position="508"/>
    </location>
</feature>
<organism evidence="11 12">
    <name type="scientific">Hortaea werneckii</name>
    <name type="common">Black yeast</name>
    <name type="synonym">Cladosporium werneckii</name>
    <dbReference type="NCBI Taxonomy" id="91943"/>
    <lineage>
        <taxon>Eukaryota</taxon>
        <taxon>Fungi</taxon>
        <taxon>Dikarya</taxon>
        <taxon>Ascomycota</taxon>
        <taxon>Pezizomycotina</taxon>
        <taxon>Dothideomycetes</taxon>
        <taxon>Dothideomycetidae</taxon>
        <taxon>Mycosphaerellales</taxon>
        <taxon>Teratosphaeriaceae</taxon>
        <taxon>Hortaea</taxon>
    </lineage>
</organism>
<evidence type="ECO:0000256" key="4">
    <source>
        <dbReference type="ARBA" id="ARBA00022692"/>
    </source>
</evidence>
<dbReference type="Pfam" id="PF00083">
    <property type="entry name" value="Sugar_tr"/>
    <property type="match status" value="1"/>
</dbReference>
<feature type="transmembrane region" description="Helical" evidence="9">
    <location>
        <begin position="113"/>
        <end position="133"/>
    </location>
</feature>
<evidence type="ECO:0000256" key="8">
    <source>
        <dbReference type="SAM" id="MobiDB-lite"/>
    </source>
</evidence>
<dbReference type="PROSITE" id="PS00216">
    <property type="entry name" value="SUGAR_TRANSPORT_1"/>
    <property type="match status" value="2"/>
</dbReference>
<dbReference type="NCBIfam" id="TIGR00879">
    <property type="entry name" value="SP"/>
    <property type="match status" value="1"/>
</dbReference>
<dbReference type="AlphaFoldDB" id="A0A3M7EIY6"/>
<dbReference type="GO" id="GO:0005351">
    <property type="term" value="F:carbohydrate:proton symporter activity"/>
    <property type="evidence" value="ECO:0007669"/>
    <property type="project" value="TreeGrafter"/>
</dbReference>
<comment type="caution">
    <text evidence="11">The sequence shown here is derived from an EMBL/GenBank/DDBJ whole genome shotgun (WGS) entry which is preliminary data.</text>
</comment>
<proteinExistence type="inferred from homology"/>
<evidence type="ECO:0000256" key="6">
    <source>
        <dbReference type="ARBA" id="ARBA00023136"/>
    </source>
</evidence>
<keyword evidence="4 9" id="KW-0812">Transmembrane</keyword>
<dbReference type="Gene3D" id="1.20.1250.20">
    <property type="entry name" value="MFS general substrate transporter like domains"/>
    <property type="match status" value="1"/>
</dbReference>
<dbReference type="GO" id="GO:0016020">
    <property type="term" value="C:membrane"/>
    <property type="evidence" value="ECO:0007669"/>
    <property type="project" value="UniProtKB-SubCell"/>
</dbReference>
<keyword evidence="3 7" id="KW-0813">Transport</keyword>
<dbReference type="InterPro" id="IPR020846">
    <property type="entry name" value="MFS_dom"/>
</dbReference>
<dbReference type="VEuPathDB" id="FungiDB:BTJ68_10624"/>
<evidence type="ECO:0000313" key="11">
    <source>
        <dbReference type="EMBL" id="RMY76463.1"/>
    </source>
</evidence>
<evidence type="ECO:0000256" key="7">
    <source>
        <dbReference type="RuleBase" id="RU003346"/>
    </source>
</evidence>
<feature type="transmembrane region" description="Helical" evidence="9">
    <location>
        <begin position="50"/>
        <end position="70"/>
    </location>
</feature>
<feature type="transmembrane region" description="Helical" evidence="9">
    <location>
        <begin position="324"/>
        <end position="345"/>
    </location>
</feature>
<protein>
    <recommendedName>
        <fullName evidence="10">Major facilitator superfamily (MFS) profile domain-containing protein</fullName>
    </recommendedName>
</protein>
<feature type="transmembrane region" description="Helical" evidence="9">
    <location>
        <begin position="357"/>
        <end position="377"/>
    </location>
</feature>
<dbReference type="OrthoDB" id="6612291at2759"/>
<feature type="transmembrane region" description="Helical" evidence="9">
    <location>
        <begin position="455"/>
        <end position="477"/>
    </location>
</feature>
<dbReference type="InterPro" id="IPR050360">
    <property type="entry name" value="MFS_Sugar_Transporters"/>
</dbReference>
<feature type="transmembrane region" description="Helical" evidence="9">
    <location>
        <begin position="140"/>
        <end position="160"/>
    </location>
</feature>
<feature type="transmembrane region" description="Helical" evidence="9">
    <location>
        <begin position="389"/>
        <end position="409"/>
    </location>
</feature>
<name>A0A3M7EIY6_HORWE</name>
<feature type="non-terminal residue" evidence="11">
    <location>
        <position position="1"/>
    </location>
</feature>
<reference evidence="11 12" key="1">
    <citation type="journal article" date="2018" name="BMC Genomics">
        <title>Genomic evidence for intraspecific hybridization in a clonal and extremely halotolerant yeast.</title>
        <authorList>
            <person name="Gostincar C."/>
            <person name="Stajich J.E."/>
            <person name="Zupancic J."/>
            <person name="Zalar P."/>
            <person name="Gunde-Cimerman N."/>
        </authorList>
    </citation>
    <scope>NUCLEOTIDE SEQUENCE [LARGE SCALE GENOMIC DNA]</scope>
    <source>
        <strain evidence="11 12">EXF-2682</strain>
    </source>
</reference>
<dbReference type="PROSITE" id="PS00217">
    <property type="entry name" value="SUGAR_TRANSPORT_2"/>
    <property type="match status" value="1"/>
</dbReference>
<dbReference type="InterPro" id="IPR003663">
    <property type="entry name" value="Sugar/inositol_transpt"/>
</dbReference>
<feature type="domain" description="Major facilitator superfamily (MFS) profile" evidence="10">
    <location>
        <begin position="57"/>
        <end position="512"/>
    </location>
</feature>
<gene>
    <name evidence="11" type="ORF">D0863_01925</name>
</gene>
<evidence type="ECO:0000256" key="2">
    <source>
        <dbReference type="ARBA" id="ARBA00010992"/>
    </source>
</evidence>
<dbReference type="PROSITE" id="PS50850">
    <property type="entry name" value="MFS"/>
    <property type="match status" value="1"/>
</dbReference>
<feature type="transmembrane region" description="Helical" evidence="9">
    <location>
        <begin position="198"/>
        <end position="220"/>
    </location>
</feature>
<sequence length="565" mass="61800">RCLGEVEAETDTSISSRLHLDVALHALVQKDPIMAAIISTMEFENIEAPVSFKAYMMCAFAAFAGVLFGYDSGYIASVLGMEEFKHVYGHPQTLVVDGVEQQVITYSTWEKSLIVSILSAGTFFGALLSGALADSIGRRTTILLGCGIFVIGVVVQIAALGIPALVAGRLIAGLGVGFVSAVNILYMSEVAPRGVRGSIVSCYQFAITVGIMLASCVGYATQDREDTGAFRTPIGIQFLWAIVLAIGLAILPESPRYFVKKGRLDKAMKALARVRGQPHDSEYVLHELAEIQANYEYELQIGKVSWLGCFSGGVLTSNSNARKLFIGTAIQMFQQLTGINFIIYYNTTFFQQVGLKSPFLISMITTIVNVVSTPVSFYTIERFGRRPLLIYGAIAMTICEFVIAIVGTALPNSESANYCLIVFVCIYVFFFASTWGPSAWVVIGEIFQLPMRSKGVALSTASNWFWNCIIAVLTPYMTDEGKGGLGVRVFFVWGALCATCAVFAYTFVPETRGLTLEQVDRMMEEVSARRSDKWQSREDWARDLSREAANELPSSVQMEVASKKS</sequence>
<dbReference type="PRINTS" id="PR00171">
    <property type="entry name" value="SUGRTRNSPORT"/>
</dbReference>
<dbReference type="EMBL" id="QWIP01000038">
    <property type="protein sequence ID" value="RMY76463.1"/>
    <property type="molecule type" value="Genomic_DNA"/>
</dbReference>
<comment type="subcellular location">
    <subcellularLocation>
        <location evidence="1">Membrane</location>
        <topology evidence="1">Multi-pass membrane protein</topology>
    </subcellularLocation>
</comment>